<dbReference type="Proteomes" id="UP001165121">
    <property type="component" value="Unassembled WGS sequence"/>
</dbReference>
<evidence type="ECO:0000313" key="1">
    <source>
        <dbReference type="EMBL" id="GMF29834.1"/>
    </source>
</evidence>
<name>A0A9W6UD02_9STRA</name>
<dbReference type="AlphaFoldDB" id="A0A9W6UD02"/>
<protein>
    <submittedName>
        <fullName evidence="1">Unnamed protein product</fullName>
    </submittedName>
</protein>
<organism evidence="1 2">
    <name type="scientific">Phytophthora fragariaefolia</name>
    <dbReference type="NCBI Taxonomy" id="1490495"/>
    <lineage>
        <taxon>Eukaryota</taxon>
        <taxon>Sar</taxon>
        <taxon>Stramenopiles</taxon>
        <taxon>Oomycota</taxon>
        <taxon>Peronosporomycetes</taxon>
        <taxon>Peronosporales</taxon>
        <taxon>Peronosporaceae</taxon>
        <taxon>Phytophthora</taxon>
    </lineage>
</organism>
<dbReference type="EMBL" id="BSXT01000548">
    <property type="protein sequence ID" value="GMF29834.1"/>
    <property type="molecule type" value="Genomic_DNA"/>
</dbReference>
<reference evidence="1" key="1">
    <citation type="submission" date="2023-04" db="EMBL/GenBank/DDBJ databases">
        <title>Phytophthora fragariaefolia NBRC 109709.</title>
        <authorList>
            <person name="Ichikawa N."/>
            <person name="Sato H."/>
            <person name="Tonouchi N."/>
        </authorList>
    </citation>
    <scope>NUCLEOTIDE SEQUENCE</scope>
    <source>
        <strain evidence="1">NBRC 109709</strain>
    </source>
</reference>
<proteinExistence type="predicted"/>
<evidence type="ECO:0000313" key="2">
    <source>
        <dbReference type="Proteomes" id="UP001165121"/>
    </source>
</evidence>
<accession>A0A9W6UD02</accession>
<keyword evidence="2" id="KW-1185">Reference proteome</keyword>
<sequence length="153" mass="15954">MYSVFHSGGRSLLQPNATCIVVPQPSNRANNVSASFTVFARFAVYIRLVDSAEIARVVMLVPPSEYPDHSSTLVCWYSAGGTVACSGLKVAVIIAHSVELTVVCANVFVNAGTGGHRTRSGITSTPRPGAGPYGVIGSEVGNEIGVEECIVEG</sequence>
<comment type="caution">
    <text evidence="1">The sequence shown here is derived from an EMBL/GenBank/DDBJ whole genome shotgun (WGS) entry which is preliminary data.</text>
</comment>
<gene>
    <name evidence="1" type="ORF">Pfra01_000648000</name>
</gene>